<feature type="compositionally biased region" description="Basic and acidic residues" evidence="8">
    <location>
        <begin position="613"/>
        <end position="630"/>
    </location>
</feature>
<keyword evidence="4 9" id="KW-0812">Transmembrane</keyword>
<keyword evidence="11" id="KW-1185">Reference proteome</keyword>
<dbReference type="PANTHER" id="PTHR10778:SF8">
    <property type="entry name" value="ADENOSINE 3'-PHOSPHO 5'-PHOSPHOSULFATE TRANSPORTER 2"/>
    <property type="match status" value="1"/>
</dbReference>
<gene>
    <name evidence="10" type="ORF">QQF64_022225</name>
</gene>
<evidence type="ECO:0000256" key="8">
    <source>
        <dbReference type="SAM" id="MobiDB-lite"/>
    </source>
</evidence>
<name>A0ABR3LB60_9TELE</name>
<protein>
    <recommendedName>
        <fullName evidence="7">Adenosine 3'-phospho 5'-phosphosulfate transporter 2</fullName>
    </recommendedName>
</protein>
<feature type="transmembrane region" description="Helical" evidence="9">
    <location>
        <begin position="451"/>
        <end position="471"/>
    </location>
</feature>
<dbReference type="Proteomes" id="UP001558613">
    <property type="component" value="Unassembled WGS sequence"/>
</dbReference>
<dbReference type="PANTHER" id="PTHR10778">
    <property type="entry name" value="SOLUTE CARRIER FAMILY 35 MEMBER B"/>
    <property type="match status" value="1"/>
</dbReference>
<evidence type="ECO:0000256" key="6">
    <source>
        <dbReference type="ARBA" id="ARBA00023136"/>
    </source>
</evidence>
<keyword evidence="5 9" id="KW-1133">Transmembrane helix</keyword>
<dbReference type="EMBL" id="JAYMGO010000024">
    <property type="protein sequence ID" value="KAL1248907.1"/>
    <property type="molecule type" value="Genomic_DNA"/>
</dbReference>
<feature type="region of interest" description="Disordered" evidence="8">
    <location>
        <begin position="577"/>
        <end position="640"/>
    </location>
</feature>
<sequence length="640" mass="71486">MPEDTTSVRRLEHRQEHENKWSYQHLSGRKHVPYREERQDRQAFRLTHTHRLFYRQLPFVNFDTKGFLCQTFITHTVLPQSFIFKDLTLGSRGNEWAEQRLGKAGGGVDRIITPHQRWTVRGCGSVTCVVDESECVACCLSFSLISKVRLYRCKDVCVTLRRALKTDFKPGSGADQQEPADIMSGKFGLGNYNSRKHISISVPSSTEVMSPHIKSVEELRVLGINLNSFNTPTQFFICVAGVFLFYLIYGYLQELIFSVEGFKPFGWYLTLVQFGFYSLFGLVELQLTQDKRRRIPCKTYMIIAFLTVGTMGLSNTSLGYLNYPTQVIFKCCKLIPVMIGGVFIQGKRYNVADVSAALCMSLGLIWFTLADSTIAPNFNVTGVILISMALCADAAIGNVQEKAMKLHNGTNSEMVLYSYSIGFVYILFGLLSVGGLGPAVAFCSQHPVTTYGYAFLFSLTGYFGISFVLALIKLFGALVAVTVTTGRKAMTIVLSFLFFSKPFTFQYVWGGLLVVFGIFLNVYSKNRDKMKLPSLAELRKRVLSGRKLMLRCGLESEMGQVTAVDSPRMEHGDLFESKRHHSNSPAGPAGSPSITKGPWLYRPWAGAGLGQPGERERERGYELVKRDKGGNEGGGGVEMD</sequence>
<feature type="transmembrane region" description="Helical" evidence="9">
    <location>
        <begin position="299"/>
        <end position="321"/>
    </location>
</feature>
<feature type="transmembrane region" description="Helical" evidence="9">
    <location>
        <begin position="327"/>
        <end position="344"/>
    </location>
</feature>
<accession>A0ABR3LB60</accession>
<feature type="transmembrane region" description="Helical" evidence="9">
    <location>
        <begin position="505"/>
        <end position="523"/>
    </location>
</feature>
<comment type="caution">
    <text evidence="10">The sequence shown here is derived from an EMBL/GenBank/DDBJ whole genome shotgun (WGS) entry which is preliminary data.</text>
</comment>
<organism evidence="10 11">
    <name type="scientific">Cirrhinus molitorella</name>
    <name type="common">mud carp</name>
    <dbReference type="NCBI Taxonomy" id="172907"/>
    <lineage>
        <taxon>Eukaryota</taxon>
        <taxon>Metazoa</taxon>
        <taxon>Chordata</taxon>
        <taxon>Craniata</taxon>
        <taxon>Vertebrata</taxon>
        <taxon>Euteleostomi</taxon>
        <taxon>Actinopterygii</taxon>
        <taxon>Neopterygii</taxon>
        <taxon>Teleostei</taxon>
        <taxon>Ostariophysi</taxon>
        <taxon>Cypriniformes</taxon>
        <taxon>Cyprinidae</taxon>
        <taxon>Labeoninae</taxon>
        <taxon>Labeonini</taxon>
        <taxon>Cirrhinus</taxon>
    </lineage>
</organism>
<dbReference type="Pfam" id="PF08449">
    <property type="entry name" value="UAA"/>
    <property type="match status" value="1"/>
</dbReference>
<feature type="transmembrane region" description="Helical" evidence="9">
    <location>
        <begin position="235"/>
        <end position="253"/>
    </location>
</feature>
<comment type="similarity">
    <text evidence="2">Belongs to the nucleotide-sugar transporter family. SLC35B subfamily.</text>
</comment>
<evidence type="ECO:0000256" key="4">
    <source>
        <dbReference type="ARBA" id="ARBA00022692"/>
    </source>
</evidence>
<feature type="transmembrane region" description="Helical" evidence="9">
    <location>
        <begin position="416"/>
        <end position="439"/>
    </location>
</feature>
<feature type="transmembrane region" description="Helical" evidence="9">
    <location>
        <begin position="351"/>
        <end position="369"/>
    </location>
</feature>
<keyword evidence="3" id="KW-0813">Transport</keyword>
<feature type="transmembrane region" description="Helical" evidence="9">
    <location>
        <begin position="375"/>
        <end position="396"/>
    </location>
</feature>
<dbReference type="InterPro" id="IPR013657">
    <property type="entry name" value="SCL35B1-4/HUT1"/>
</dbReference>
<evidence type="ECO:0000256" key="9">
    <source>
        <dbReference type="SAM" id="Phobius"/>
    </source>
</evidence>
<evidence type="ECO:0000256" key="7">
    <source>
        <dbReference type="ARBA" id="ARBA00039669"/>
    </source>
</evidence>
<reference evidence="10 11" key="1">
    <citation type="submission" date="2023-09" db="EMBL/GenBank/DDBJ databases">
        <authorList>
            <person name="Wang M."/>
        </authorList>
    </citation>
    <scope>NUCLEOTIDE SEQUENCE [LARGE SCALE GENOMIC DNA]</scope>
    <source>
        <strain evidence="10">GT-2023</strain>
        <tissue evidence="10">Liver</tissue>
    </source>
</reference>
<evidence type="ECO:0000256" key="2">
    <source>
        <dbReference type="ARBA" id="ARBA00010694"/>
    </source>
</evidence>
<keyword evidence="6 9" id="KW-0472">Membrane</keyword>
<evidence type="ECO:0000256" key="1">
    <source>
        <dbReference type="ARBA" id="ARBA00004141"/>
    </source>
</evidence>
<evidence type="ECO:0000313" key="11">
    <source>
        <dbReference type="Proteomes" id="UP001558613"/>
    </source>
</evidence>
<feature type="transmembrane region" description="Helical" evidence="9">
    <location>
        <begin position="265"/>
        <end position="287"/>
    </location>
</feature>
<feature type="transmembrane region" description="Helical" evidence="9">
    <location>
        <begin position="478"/>
        <end position="499"/>
    </location>
</feature>
<evidence type="ECO:0000256" key="3">
    <source>
        <dbReference type="ARBA" id="ARBA00022448"/>
    </source>
</evidence>
<feature type="compositionally biased region" description="Gly residues" evidence="8">
    <location>
        <begin position="631"/>
        <end position="640"/>
    </location>
</feature>
<proteinExistence type="inferred from homology"/>
<comment type="subcellular location">
    <subcellularLocation>
        <location evidence="1">Membrane</location>
        <topology evidence="1">Multi-pass membrane protein</topology>
    </subcellularLocation>
</comment>
<evidence type="ECO:0000256" key="5">
    <source>
        <dbReference type="ARBA" id="ARBA00022989"/>
    </source>
</evidence>
<feature type="compositionally biased region" description="Low complexity" evidence="8">
    <location>
        <begin position="584"/>
        <end position="593"/>
    </location>
</feature>
<evidence type="ECO:0000313" key="10">
    <source>
        <dbReference type="EMBL" id="KAL1248907.1"/>
    </source>
</evidence>